<dbReference type="InterPro" id="IPR051708">
    <property type="entry name" value="Plant_Aspart_Prot_A1"/>
</dbReference>
<protein>
    <recommendedName>
        <fullName evidence="7">Peptidase A1 domain-containing protein</fullName>
    </recommendedName>
</protein>
<accession>A0AAW1L2M6</accession>
<dbReference type="InterPro" id="IPR021109">
    <property type="entry name" value="Peptidase_aspartic_dom_sf"/>
</dbReference>
<feature type="signal peptide" evidence="6">
    <location>
        <begin position="1"/>
        <end position="18"/>
    </location>
</feature>
<dbReference type="InterPro" id="IPR034161">
    <property type="entry name" value="Pepsin-like_plant"/>
</dbReference>
<evidence type="ECO:0000256" key="6">
    <source>
        <dbReference type="SAM" id="SignalP"/>
    </source>
</evidence>
<proteinExistence type="inferred from homology"/>
<evidence type="ECO:0000313" key="9">
    <source>
        <dbReference type="Proteomes" id="UP001443914"/>
    </source>
</evidence>
<evidence type="ECO:0000256" key="3">
    <source>
        <dbReference type="ARBA" id="ARBA00022750"/>
    </source>
</evidence>
<reference evidence="8" key="1">
    <citation type="submission" date="2024-03" db="EMBL/GenBank/DDBJ databases">
        <title>WGS assembly of Saponaria officinalis var. Norfolk2.</title>
        <authorList>
            <person name="Jenkins J."/>
            <person name="Shu S."/>
            <person name="Grimwood J."/>
            <person name="Barry K."/>
            <person name="Goodstein D."/>
            <person name="Schmutz J."/>
            <person name="Leebens-Mack J."/>
            <person name="Osbourn A."/>
        </authorList>
    </citation>
    <scope>NUCLEOTIDE SEQUENCE [LARGE SCALE GENOMIC DNA]</scope>
    <source>
        <strain evidence="8">JIC</strain>
    </source>
</reference>
<dbReference type="GO" id="GO:0004190">
    <property type="term" value="F:aspartic-type endopeptidase activity"/>
    <property type="evidence" value="ECO:0007669"/>
    <property type="project" value="UniProtKB-KW"/>
</dbReference>
<evidence type="ECO:0000256" key="4">
    <source>
        <dbReference type="ARBA" id="ARBA00022801"/>
    </source>
</evidence>
<keyword evidence="3" id="KW-0064">Aspartyl protease</keyword>
<sequence>MFSLTFLTINFINSLNLAFSYASLSSTEPPFTFSAPLIHRSSPDSPFYNTNYTRENHIEDGVLNARARGLYFSQIKNVAKGYLEAPLFGWNMLMKYNMGTPPVTSYGIFDTGSSFTWVQCLPCIHCYKQGKYPVFNPNKSSSFQLVLCDDPHCSMAPSHSCGRSKFGDQCLYNATYTDNLISSKGVLARERITISAHNTTRTVPHLVFGCGHDNHDRRKSPGIVGVGNDTVSLIRQLSVSLFSHYVFANSNHIEGVAYFGPGSNMTDTGMTTPLLPSEHGVYYLDLTGISVDGSNLDLPAGIFEKSEDGTSSGFIIDSGTTYTTLRAEAFDMMVTGIMSVMRRHVPESTKHFELCYKDVNDAPEVVLQFNGLDYVICDANLWIKHQGLYCLAIIRLKEKQGSVSILGFHQQRNVQVGYDLENNLLSLMYPQGCPPDAVDFLKP</sequence>
<gene>
    <name evidence="8" type="ORF">RND81_05G260700</name>
</gene>
<dbReference type="InterPro" id="IPR032861">
    <property type="entry name" value="TAXi_N"/>
</dbReference>
<dbReference type="PANTHER" id="PTHR47967">
    <property type="entry name" value="OS07G0603500 PROTEIN-RELATED"/>
    <property type="match status" value="1"/>
</dbReference>
<dbReference type="GO" id="GO:0006508">
    <property type="term" value="P:proteolysis"/>
    <property type="evidence" value="ECO:0007669"/>
    <property type="project" value="UniProtKB-KW"/>
</dbReference>
<dbReference type="Pfam" id="PF14541">
    <property type="entry name" value="TAXi_C"/>
    <property type="match status" value="1"/>
</dbReference>
<feature type="chain" id="PRO_5043564872" description="Peptidase A1 domain-containing protein" evidence="6">
    <location>
        <begin position="19"/>
        <end position="443"/>
    </location>
</feature>
<dbReference type="EMBL" id="JBDFQZ010000005">
    <property type="protein sequence ID" value="KAK9727140.1"/>
    <property type="molecule type" value="Genomic_DNA"/>
</dbReference>
<dbReference type="Pfam" id="PF14543">
    <property type="entry name" value="TAXi_N"/>
    <property type="match status" value="1"/>
</dbReference>
<dbReference type="CDD" id="cd05476">
    <property type="entry name" value="pepsin_A_like_plant"/>
    <property type="match status" value="1"/>
</dbReference>
<organism evidence="8 9">
    <name type="scientific">Saponaria officinalis</name>
    <name type="common">Common soapwort</name>
    <name type="synonym">Lychnis saponaria</name>
    <dbReference type="NCBI Taxonomy" id="3572"/>
    <lineage>
        <taxon>Eukaryota</taxon>
        <taxon>Viridiplantae</taxon>
        <taxon>Streptophyta</taxon>
        <taxon>Embryophyta</taxon>
        <taxon>Tracheophyta</taxon>
        <taxon>Spermatophyta</taxon>
        <taxon>Magnoliopsida</taxon>
        <taxon>eudicotyledons</taxon>
        <taxon>Gunneridae</taxon>
        <taxon>Pentapetalae</taxon>
        <taxon>Caryophyllales</taxon>
        <taxon>Caryophyllaceae</taxon>
        <taxon>Caryophylleae</taxon>
        <taxon>Saponaria</taxon>
    </lineage>
</organism>
<evidence type="ECO:0000313" key="8">
    <source>
        <dbReference type="EMBL" id="KAK9727140.1"/>
    </source>
</evidence>
<name>A0AAW1L2M6_SAPOF</name>
<evidence type="ECO:0000256" key="1">
    <source>
        <dbReference type="ARBA" id="ARBA00007447"/>
    </source>
</evidence>
<keyword evidence="6" id="KW-0732">Signal</keyword>
<dbReference type="GO" id="GO:0005576">
    <property type="term" value="C:extracellular region"/>
    <property type="evidence" value="ECO:0007669"/>
    <property type="project" value="TreeGrafter"/>
</dbReference>
<dbReference type="InterPro" id="IPR032799">
    <property type="entry name" value="TAXi_C"/>
</dbReference>
<evidence type="ECO:0000259" key="7">
    <source>
        <dbReference type="PROSITE" id="PS51767"/>
    </source>
</evidence>
<comment type="caution">
    <text evidence="8">The sequence shown here is derived from an EMBL/GenBank/DDBJ whole genome shotgun (WGS) entry which is preliminary data.</text>
</comment>
<keyword evidence="9" id="KW-1185">Reference proteome</keyword>
<dbReference type="PANTHER" id="PTHR47967:SF23">
    <property type="entry name" value="OS04G0448300 PROTEIN"/>
    <property type="match status" value="1"/>
</dbReference>
<dbReference type="PROSITE" id="PS51767">
    <property type="entry name" value="PEPTIDASE_A1"/>
    <property type="match status" value="1"/>
</dbReference>
<comment type="similarity">
    <text evidence="1">Belongs to the peptidase A1 family.</text>
</comment>
<keyword evidence="2" id="KW-0645">Protease</keyword>
<feature type="domain" description="Peptidase A1" evidence="7">
    <location>
        <begin position="92"/>
        <end position="428"/>
    </location>
</feature>
<dbReference type="Proteomes" id="UP001443914">
    <property type="component" value="Unassembled WGS sequence"/>
</dbReference>
<dbReference type="Gene3D" id="2.40.70.10">
    <property type="entry name" value="Acid Proteases"/>
    <property type="match status" value="2"/>
</dbReference>
<dbReference type="AlphaFoldDB" id="A0AAW1L2M6"/>
<evidence type="ECO:0000256" key="2">
    <source>
        <dbReference type="ARBA" id="ARBA00022670"/>
    </source>
</evidence>
<dbReference type="InterPro" id="IPR033121">
    <property type="entry name" value="PEPTIDASE_A1"/>
</dbReference>
<keyword evidence="5" id="KW-0325">Glycoprotein</keyword>
<evidence type="ECO:0000256" key="5">
    <source>
        <dbReference type="ARBA" id="ARBA00023180"/>
    </source>
</evidence>
<keyword evidence="4" id="KW-0378">Hydrolase</keyword>
<dbReference type="SUPFAM" id="SSF50630">
    <property type="entry name" value="Acid proteases"/>
    <property type="match status" value="1"/>
</dbReference>